<dbReference type="NCBIfam" id="TIGR00797">
    <property type="entry name" value="matE"/>
    <property type="match status" value="1"/>
</dbReference>
<organism evidence="11 12">
    <name type="scientific">Rubellimicrobium roseum</name>
    <dbReference type="NCBI Taxonomy" id="687525"/>
    <lineage>
        <taxon>Bacteria</taxon>
        <taxon>Pseudomonadati</taxon>
        <taxon>Pseudomonadota</taxon>
        <taxon>Alphaproteobacteria</taxon>
        <taxon>Rhodobacterales</taxon>
        <taxon>Roseobacteraceae</taxon>
        <taxon>Rubellimicrobium</taxon>
    </lineage>
</organism>
<keyword evidence="8 10" id="KW-0472">Membrane</keyword>
<evidence type="ECO:0000256" key="5">
    <source>
        <dbReference type="ARBA" id="ARBA00022692"/>
    </source>
</evidence>
<dbReference type="PANTHER" id="PTHR43298">
    <property type="entry name" value="MULTIDRUG RESISTANCE PROTEIN NORM-RELATED"/>
    <property type="match status" value="1"/>
</dbReference>
<evidence type="ECO:0000256" key="4">
    <source>
        <dbReference type="ARBA" id="ARBA00022475"/>
    </source>
</evidence>
<feature type="transmembrane region" description="Helical" evidence="10">
    <location>
        <begin position="95"/>
        <end position="120"/>
    </location>
</feature>
<dbReference type="EMBL" id="VDFV01000003">
    <property type="protein sequence ID" value="TNC73844.1"/>
    <property type="molecule type" value="Genomic_DNA"/>
</dbReference>
<feature type="transmembrane region" description="Helical" evidence="10">
    <location>
        <begin position="47"/>
        <end position="74"/>
    </location>
</feature>
<comment type="caution">
    <text evidence="11">The sequence shown here is derived from an EMBL/GenBank/DDBJ whole genome shotgun (WGS) entry which is preliminary data.</text>
</comment>
<proteinExistence type="predicted"/>
<evidence type="ECO:0000256" key="10">
    <source>
        <dbReference type="SAM" id="Phobius"/>
    </source>
</evidence>
<dbReference type="InterPro" id="IPR048279">
    <property type="entry name" value="MdtK-like"/>
</dbReference>
<evidence type="ECO:0000256" key="3">
    <source>
        <dbReference type="ARBA" id="ARBA00022449"/>
    </source>
</evidence>
<dbReference type="PANTHER" id="PTHR43298:SF2">
    <property type="entry name" value="FMN_FAD EXPORTER YEEO-RELATED"/>
    <property type="match status" value="1"/>
</dbReference>
<accession>A0A5C4NGA7</accession>
<dbReference type="Pfam" id="PF01554">
    <property type="entry name" value="MatE"/>
    <property type="match status" value="2"/>
</dbReference>
<dbReference type="InterPro" id="IPR002528">
    <property type="entry name" value="MATE_fam"/>
</dbReference>
<dbReference type="GO" id="GO:0042910">
    <property type="term" value="F:xenobiotic transmembrane transporter activity"/>
    <property type="evidence" value="ECO:0007669"/>
    <property type="project" value="InterPro"/>
</dbReference>
<feature type="transmembrane region" description="Helical" evidence="10">
    <location>
        <begin position="12"/>
        <end position="35"/>
    </location>
</feature>
<keyword evidence="3" id="KW-0050">Antiport</keyword>
<dbReference type="GO" id="GO:0005886">
    <property type="term" value="C:plasma membrane"/>
    <property type="evidence" value="ECO:0007669"/>
    <property type="project" value="UniProtKB-SubCell"/>
</dbReference>
<feature type="transmembrane region" description="Helical" evidence="10">
    <location>
        <begin position="340"/>
        <end position="364"/>
    </location>
</feature>
<dbReference type="AlphaFoldDB" id="A0A5C4NGA7"/>
<keyword evidence="7" id="KW-0406">Ion transport</keyword>
<sequence>MVLGGRAVVSELRGIAGLALPIVIGLAASTFHGVVDSIMLGPLGAVPLAAAGLAAAASLIVTSAVWGTLSAVAVRAGQAKWARQNRHICAILRNGLALGAGVGVVAALAMALVWALLPWLGQPPEVIAATPGYWAFVSLTLVPFSISVVFRCTFEAVGRPWLGVAFASVSLGAKVPLNLLLIHGPGPLPPLGLMGAGLATLLAETLAAAVAWAYWRRARAMRRLRLRRPVLATEVASCAREGAPLGLLNMAETGAMAVVTLMIGTFGTAALAGNQVALSVGGVFYVLPMAFSGAVAVRVAQEQGAGRPDAMRAVTLAALGLAVGCMAVVGAIMWFGGRTIAAAIVEDPAVILAAAAIFAVFAPMQIADAVQSVMLGALRGLSDTAYPATVSMVAYWTLGLPLGWVIAHHLGQGAPGVWMGYFVALIGSALLLSLRFAGRTGLRGAAPAV</sequence>
<evidence type="ECO:0000256" key="9">
    <source>
        <dbReference type="ARBA" id="ARBA00031636"/>
    </source>
</evidence>
<keyword evidence="12" id="KW-1185">Reference proteome</keyword>
<keyword evidence="2" id="KW-0813">Transport</keyword>
<evidence type="ECO:0000256" key="7">
    <source>
        <dbReference type="ARBA" id="ARBA00023065"/>
    </source>
</evidence>
<feature type="transmembrane region" description="Helical" evidence="10">
    <location>
        <begin position="283"/>
        <end position="301"/>
    </location>
</feature>
<evidence type="ECO:0000256" key="1">
    <source>
        <dbReference type="ARBA" id="ARBA00004429"/>
    </source>
</evidence>
<feature type="transmembrane region" description="Helical" evidence="10">
    <location>
        <begin position="132"/>
        <end position="154"/>
    </location>
</feature>
<evidence type="ECO:0000313" key="12">
    <source>
        <dbReference type="Proteomes" id="UP000305709"/>
    </source>
</evidence>
<feature type="transmembrane region" description="Helical" evidence="10">
    <location>
        <begin position="418"/>
        <end position="437"/>
    </location>
</feature>
<reference evidence="11 12" key="1">
    <citation type="submission" date="2019-06" db="EMBL/GenBank/DDBJ databases">
        <authorList>
            <person name="Jiang L."/>
        </authorList>
    </citation>
    <scope>NUCLEOTIDE SEQUENCE [LARGE SCALE GENOMIC DNA]</scope>
    <source>
        <strain evidence="11 12">YIM 48858</strain>
    </source>
</reference>
<feature type="transmembrane region" description="Helical" evidence="10">
    <location>
        <begin position="193"/>
        <end position="215"/>
    </location>
</feature>
<dbReference type="PIRSF" id="PIRSF006603">
    <property type="entry name" value="DinF"/>
    <property type="match status" value="1"/>
</dbReference>
<feature type="transmembrane region" description="Helical" evidence="10">
    <location>
        <begin position="161"/>
        <end position="181"/>
    </location>
</feature>
<evidence type="ECO:0000313" key="11">
    <source>
        <dbReference type="EMBL" id="TNC73844.1"/>
    </source>
</evidence>
<gene>
    <name evidence="11" type="ORF">FHG71_05065</name>
</gene>
<comment type="subcellular location">
    <subcellularLocation>
        <location evidence="1">Cell inner membrane</location>
        <topology evidence="1">Multi-pass membrane protein</topology>
    </subcellularLocation>
</comment>
<evidence type="ECO:0000256" key="2">
    <source>
        <dbReference type="ARBA" id="ARBA00022448"/>
    </source>
</evidence>
<feature type="transmembrane region" description="Helical" evidence="10">
    <location>
        <begin position="313"/>
        <end position="334"/>
    </location>
</feature>
<feature type="transmembrane region" description="Helical" evidence="10">
    <location>
        <begin position="385"/>
        <end position="406"/>
    </location>
</feature>
<feature type="transmembrane region" description="Helical" evidence="10">
    <location>
        <begin position="255"/>
        <end position="277"/>
    </location>
</feature>
<dbReference type="GO" id="GO:0015297">
    <property type="term" value="F:antiporter activity"/>
    <property type="evidence" value="ECO:0007669"/>
    <property type="project" value="UniProtKB-KW"/>
</dbReference>
<dbReference type="OrthoDB" id="9780160at2"/>
<keyword evidence="4" id="KW-1003">Cell membrane</keyword>
<dbReference type="InterPro" id="IPR050222">
    <property type="entry name" value="MATE_MdtK"/>
</dbReference>
<dbReference type="Proteomes" id="UP000305709">
    <property type="component" value="Unassembled WGS sequence"/>
</dbReference>
<keyword evidence="6 10" id="KW-1133">Transmembrane helix</keyword>
<protein>
    <recommendedName>
        <fullName evidence="9">Multidrug-efflux transporter</fullName>
    </recommendedName>
</protein>
<dbReference type="GO" id="GO:0006811">
    <property type="term" value="P:monoatomic ion transport"/>
    <property type="evidence" value="ECO:0007669"/>
    <property type="project" value="UniProtKB-KW"/>
</dbReference>
<evidence type="ECO:0000256" key="8">
    <source>
        <dbReference type="ARBA" id="ARBA00023136"/>
    </source>
</evidence>
<evidence type="ECO:0000256" key="6">
    <source>
        <dbReference type="ARBA" id="ARBA00022989"/>
    </source>
</evidence>
<keyword evidence="5 10" id="KW-0812">Transmembrane</keyword>
<name>A0A5C4NGA7_9RHOB</name>